<name>A0A6N6MT31_9HYPH</name>
<dbReference type="RefSeq" id="WP_150963832.1">
    <property type="nucleotide sequence ID" value="NZ_VZZJ01000008.1"/>
</dbReference>
<evidence type="ECO:0000313" key="1">
    <source>
        <dbReference type="EMBL" id="KAB1073430.1"/>
    </source>
</evidence>
<comment type="caution">
    <text evidence="1">The sequence shown here is derived from an EMBL/GenBank/DDBJ whole genome shotgun (WGS) entry which is preliminary data.</text>
</comment>
<evidence type="ECO:0000313" key="2">
    <source>
        <dbReference type="Proteomes" id="UP000441523"/>
    </source>
</evidence>
<sequence length="60" mass="6474">MSGKYAIRQEGKGWTAYNTRTGEPVRLNGAAQVGLSREVAQEIVRTLQMLEPGPDKSVAG</sequence>
<gene>
    <name evidence="1" type="ORF">F6X51_11855</name>
</gene>
<keyword evidence="2" id="KW-1185">Reference proteome</keyword>
<dbReference type="EMBL" id="VZZJ01000008">
    <property type="protein sequence ID" value="KAB1073430.1"/>
    <property type="molecule type" value="Genomic_DNA"/>
</dbReference>
<dbReference type="Proteomes" id="UP000441523">
    <property type="component" value="Unassembled WGS sequence"/>
</dbReference>
<evidence type="ECO:0008006" key="3">
    <source>
        <dbReference type="Google" id="ProtNLM"/>
    </source>
</evidence>
<accession>A0A6N6MT31</accession>
<reference evidence="1 2" key="1">
    <citation type="submission" date="2019-09" db="EMBL/GenBank/DDBJ databases">
        <title>YIM 132548 draft genome.</title>
        <authorList>
            <person name="Jiang L."/>
        </authorList>
    </citation>
    <scope>NUCLEOTIDE SEQUENCE [LARGE SCALE GENOMIC DNA]</scope>
    <source>
        <strain evidence="1 2">YIM 132548</strain>
    </source>
</reference>
<proteinExistence type="predicted"/>
<protein>
    <recommendedName>
        <fullName evidence="3">Integrase</fullName>
    </recommendedName>
</protein>
<dbReference type="AlphaFoldDB" id="A0A6N6MT31"/>
<organism evidence="1 2">
    <name type="scientific">Methylobacterium planeticum</name>
    <dbReference type="NCBI Taxonomy" id="2615211"/>
    <lineage>
        <taxon>Bacteria</taxon>
        <taxon>Pseudomonadati</taxon>
        <taxon>Pseudomonadota</taxon>
        <taxon>Alphaproteobacteria</taxon>
        <taxon>Hyphomicrobiales</taxon>
        <taxon>Methylobacteriaceae</taxon>
        <taxon>Methylobacterium</taxon>
    </lineage>
</organism>